<feature type="compositionally biased region" description="Low complexity" evidence="1">
    <location>
        <begin position="77"/>
        <end position="98"/>
    </location>
</feature>
<dbReference type="InterPro" id="IPR001012">
    <property type="entry name" value="UBX_dom"/>
</dbReference>
<reference evidence="3 4" key="1">
    <citation type="submission" date="2008-07" db="EMBL/GenBank/DDBJ databases">
        <authorList>
            <person name="El-Sayed N."/>
            <person name="Caler E."/>
            <person name="Inman J."/>
            <person name="Amedeo P."/>
            <person name="Hass B."/>
            <person name="Wortman J."/>
        </authorList>
    </citation>
    <scope>NUCLEOTIDE SEQUENCE [LARGE SCALE GENOMIC DNA]</scope>
    <source>
        <strain evidence="4">ATCC 50983 / TXsc</strain>
    </source>
</reference>
<dbReference type="Gene3D" id="3.10.20.90">
    <property type="entry name" value="Phosphatidylinositol 3-kinase Catalytic Subunit, Chain A, domain 1"/>
    <property type="match status" value="1"/>
</dbReference>
<dbReference type="CDD" id="cd16118">
    <property type="entry name" value="UBX2_UBXN9"/>
    <property type="match status" value="1"/>
</dbReference>
<protein>
    <recommendedName>
        <fullName evidence="2">UBX domain-containing protein</fullName>
    </recommendedName>
</protein>
<organism evidence="4">
    <name type="scientific">Perkinsus marinus (strain ATCC 50983 / TXsc)</name>
    <dbReference type="NCBI Taxonomy" id="423536"/>
    <lineage>
        <taxon>Eukaryota</taxon>
        <taxon>Sar</taxon>
        <taxon>Alveolata</taxon>
        <taxon>Perkinsozoa</taxon>
        <taxon>Perkinsea</taxon>
        <taxon>Perkinsida</taxon>
        <taxon>Perkinsidae</taxon>
        <taxon>Perkinsus</taxon>
    </lineage>
</organism>
<dbReference type="SUPFAM" id="SSF143503">
    <property type="entry name" value="PUG domain-like"/>
    <property type="match status" value="1"/>
</dbReference>
<feature type="domain" description="UBX" evidence="2">
    <location>
        <begin position="364"/>
        <end position="443"/>
    </location>
</feature>
<feature type="region of interest" description="Disordered" evidence="1">
    <location>
        <begin position="73"/>
        <end position="108"/>
    </location>
</feature>
<proteinExistence type="predicted"/>
<dbReference type="InterPro" id="IPR029071">
    <property type="entry name" value="Ubiquitin-like_domsf"/>
</dbReference>
<accession>C5LLB2</accession>
<dbReference type="Pfam" id="PF00789">
    <property type="entry name" value="UBX"/>
    <property type="match status" value="1"/>
</dbReference>
<evidence type="ECO:0000256" key="1">
    <source>
        <dbReference type="SAM" id="MobiDB-lite"/>
    </source>
</evidence>
<dbReference type="Gene3D" id="1.20.58.2190">
    <property type="match status" value="1"/>
</dbReference>
<dbReference type="Pfam" id="PF09409">
    <property type="entry name" value="PUB"/>
    <property type="match status" value="1"/>
</dbReference>
<dbReference type="OMA" id="YETPGIC"/>
<dbReference type="CDD" id="cd09212">
    <property type="entry name" value="PUB"/>
    <property type="match status" value="1"/>
</dbReference>
<dbReference type="GO" id="GO:0005737">
    <property type="term" value="C:cytoplasm"/>
    <property type="evidence" value="ECO:0007669"/>
    <property type="project" value="TreeGrafter"/>
</dbReference>
<dbReference type="AlphaFoldDB" id="C5LLB2"/>
<gene>
    <name evidence="3" type="ORF">Pmar_PMAR004834</name>
</gene>
<dbReference type="SMART" id="SM00580">
    <property type="entry name" value="PUG"/>
    <property type="match status" value="1"/>
</dbReference>
<dbReference type="PANTHER" id="PTHR46467">
    <property type="entry name" value="TETHER CONTAINING UBX DOMAIN FOR GLUT4"/>
    <property type="match status" value="1"/>
</dbReference>
<dbReference type="InterPro" id="IPR036339">
    <property type="entry name" value="PUB-like_dom_sf"/>
</dbReference>
<dbReference type="PANTHER" id="PTHR46467:SF1">
    <property type="entry name" value="TETHER CONTAINING UBX DOMAIN FOR GLUT4"/>
    <property type="match status" value="1"/>
</dbReference>
<dbReference type="SUPFAM" id="SSF54236">
    <property type="entry name" value="Ubiquitin-like"/>
    <property type="match status" value="1"/>
</dbReference>
<evidence type="ECO:0000259" key="2">
    <source>
        <dbReference type="PROSITE" id="PS50033"/>
    </source>
</evidence>
<evidence type="ECO:0000313" key="3">
    <source>
        <dbReference type="EMBL" id="EER02471.1"/>
    </source>
</evidence>
<dbReference type="GeneID" id="9047493"/>
<evidence type="ECO:0000313" key="4">
    <source>
        <dbReference type="Proteomes" id="UP000007800"/>
    </source>
</evidence>
<sequence length="504" mass="55930">MSEVEALLLEVGKEMGRTPEQMKPIINKVVNEAWFDTIDSLRALDTEEWAELKLPKRLEMALQARLLSPNTITRPSAATTTTQSISSSSTSGQSSSVSREATTTPTYTEVEVMPPATFLQSADNLFDMARKIEHSRTAKGEAATETLALLLHIVDNILAQPSNPKRRRIRLSNDKFDPAVGKCTAAMDFLMNLGFCLYPSSEPEYIACPIVYISRFTDAHYALGGTKASLPNTPGVFNPFVSSIGAAGQVASAPRLTEKGLAEKEAFAKELERHKELLKTGGTKPGTMDLNPKVVFRQGSASGGVPRIEDVVKELNGRSELLDQDDDFELIKAQLSSLKDSLTSADRAFQSREKKEMEKLKTRTIHTACVVRVAFPDRLVLQLQFRPADTLASLYDAVGRFLSPEYKEKEWYLYQTPPMHRIHRDGKKLLADEDLVPSALIRWGYEGFSGTVQGPFLEEKMVPPPEAEALVADGAEGVSEEDRKRYRKERTKGILSKFKTNKVD</sequence>
<dbReference type="PROSITE" id="PS50033">
    <property type="entry name" value="UBX"/>
    <property type="match status" value="1"/>
</dbReference>
<dbReference type="InParanoid" id="C5LLB2"/>
<dbReference type="OrthoDB" id="440781at2759"/>
<dbReference type="GO" id="GO:0006886">
    <property type="term" value="P:intracellular protein transport"/>
    <property type="evidence" value="ECO:0007669"/>
    <property type="project" value="TreeGrafter"/>
</dbReference>
<dbReference type="GO" id="GO:0005634">
    <property type="term" value="C:nucleus"/>
    <property type="evidence" value="ECO:0007669"/>
    <property type="project" value="TreeGrafter"/>
</dbReference>
<dbReference type="InterPro" id="IPR018997">
    <property type="entry name" value="PUB_domain"/>
</dbReference>
<dbReference type="GO" id="GO:0012506">
    <property type="term" value="C:vesicle membrane"/>
    <property type="evidence" value="ECO:0007669"/>
    <property type="project" value="TreeGrafter"/>
</dbReference>
<dbReference type="RefSeq" id="XP_002769753.1">
    <property type="nucleotide sequence ID" value="XM_002769707.1"/>
</dbReference>
<dbReference type="SMART" id="SM00166">
    <property type="entry name" value="UBX"/>
    <property type="match status" value="1"/>
</dbReference>
<name>C5LLB2_PERM5</name>
<dbReference type="Proteomes" id="UP000007800">
    <property type="component" value="Unassembled WGS sequence"/>
</dbReference>
<dbReference type="EMBL" id="GG683102">
    <property type="protein sequence ID" value="EER02471.1"/>
    <property type="molecule type" value="Genomic_DNA"/>
</dbReference>
<keyword evidence="4" id="KW-1185">Reference proteome</keyword>